<evidence type="ECO:0000256" key="5">
    <source>
        <dbReference type="ARBA" id="ARBA00023002"/>
    </source>
</evidence>
<feature type="compositionally biased region" description="Low complexity" evidence="7">
    <location>
        <begin position="1"/>
        <end position="16"/>
    </location>
</feature>
<reference evidence="10 11" key="1">
    <citation type="submission" date="2009-11" db="EMBL/GenBank/DDBJ databases">
        <title>Annotation of Allomyces macrogynus ATCC 38327.</title>
        <authorList>
            <consortium name="The Broad Institute Genome Sequencing Platform"/>
            <person name="Russ C."/>
            <person name="Cuomo C."/>
            <person name="Burger G."/>
            <person name="Gray M.W."/>
            <person name="Holland P.W.H."/>
            <person name="King N."/>
            <person name="Lang F.B.F."/>
            <person name="Roger A.J."/>
            <person name="Ruiz-Trillo I."/>
            <person name="Young S.K."/>
            <person name="Zeng Q."/>
            <person name="Gargeya S."/>
            <person name="Fitzgerald M."/>
            <person name="Haas B."/>
            <person name="Abouelleil A."/>
            <person name="Alvarado L."/>
            <person name="Arachchi H.M."/>
            <person name="Berlin A."/>
            <person name="Chapman S.B."/>
            <person name="Gearin G."/>
            <person name="Goldberg J."/>
            <person name="Griggs A."/>
            <person name="Gujja S."/>
            <person name="Hansen M."/>
            <person name="Heiman D."/>
            <person name="Howarth C."/>
            <person name="Larimer J."/>
            <person name="Lui A."/>
            <person name="MacDonald P.J.P."/>
            <person name="McCowen C."/>
            <person name="Montmayeur A."/>
            <person name="Murphy C."/>
            <person name="Neiman D."/>
            <person name="Pearson M."/>
            <person name="Priest M."/>
            <person name="Roberts A."/>
            <person name="Saif S."/>
            <person name="Shea T."/>
            <person name="Sisk P."/>
            <person name="Stolte C."/>
            <person name="Sykes S."/>
            <person name="Wortman J."/>
            <person name="Nusbaum C."/>
            <person name="Birren B."/>
        </authorList>
    </citation>
    <scope>NUCLEOTIDE SEQUENCE [LARGE SCALE GENOMIC DNA]</scope>
    <source>
        <strain evidence="10 11">ATCC 38327</strain>
    </source>
</reference>
<evidence type="ECO:0000313" key="11">
    <source>
        <dbReference type="Proteomes" id="UP000054350"/>
    </source>
</evidence>
<dbReference type="InterPro" id="IPR006094">
    <property type="entry name" value="Oxid_FAD_bind_N"/>
</dbReference>
<keyword evidence="5" id="KW-0560">Oxidoreductase</keyword>
<dbReference type="PANTHER" id="PTHR10801:SF0">
    <property type="entry name" value="DELTA(24)-STEROL REDUCTASE"/>
    <property type="match status" value="1"/>
</dbReference>
<dbReference type="GO" id="GO:0000246">
    <property type="term" value="F:Delta24(24-1) sterol reductase activity"/>
    <property type="evidence" value="ECO:0007669"/>
    <property type="project" value="TreeGrafter"/>
</dbReference>
<dbReference type="InterPro" id="IPR016169">
    <property type="entry name" value="FAD-bd_PCMH_sub2"/>
</dbReference>
<dbReference type="InterPro" id="IPR036318">
    <property type="entry name" value="FAD-bd_PCMH-like_sf"/>
</dbReference>
<dbReference type="Gene3D" id="3.30.465.10">
    <property type="match status" value="1"/>
</dbReference>
<evidence type="ECO:0000256" key="1">
    <source>
        <dbReference type="ARBA" id="ARBA00004167"/>
    </source>
</evidence>
<dbReference type="GO" id="GO:0005737">
    <property type="term" value="C:cytoplasm"/>
    <property type="evidence" value="ECO:0007669"/>
    <property type="project" value="TreeGrafter"/>
</dbReference>
<dbReference type="OMA" id="RATIPMN"/>
<evidence type="ECO:0000256" key="3">
    <source>
        <dbReference type="ARBA" id="ARBA00022692"/>
    </source>
</evidence>
<proteinExistence type="predicted"/>
<dbReference type="PROSITE" id="PS51387">
    <property type="entry name" value="FAD_PCMH"/>
    <property type="match status" value="1"/>
</dbReference>
<gene>
    <name evidence="10" type="ORF">AMAG_05045</name>
</gene>
<dbReference type="GO" id="GO:0071949">
    <property type="term" value="F:FAD binding"/>
    <property type="evidence" value="ECO:0007669"/>
    <property type="project" value="InterPro"/>
</dbReference>
<feature type="domain" description="FAD-binding PCMH-type" evidence="9">
    <location>
        <begin position="153"/>
        <end position="335"/>
    </location>
</feature>
<dbReference type="GO" id="GO:0008202">
    <property type="term" value="P:steroid metabolic process"/>
    <property type="evidence" value="ECO:0007669"/>
    <property type="project" value="TreeGrafter"/>
</dbReference>
<dbReference type="OrthoDB" id="415825at2759"/>
<evidence type="ECO:0000256" key="2">
    <source>
        <dbReference type="ARBA" id="ARBA00012405"/>
    </source>
</evidence>
<keyword evidence="4 8" id="KW-1133">Transmembrane helix</keyword>
<evidence type="ECO:0000256" key="7">
    <source>
        <dbReference type="SAM" id="MobiDB-lite"/>
    </source>
</evidence>
<dbReference type="Pfam" id="PF01565">
    <property type="entry name" value="FAD_binding_4"/>
    <property type="match status" value="1"/>
</dbReference>
<accession>A0A0L0S729</accession>
<dbReference type="VEuPathDB" id="FungiDB:AMAG_05045"/>
<organism evidence="10 11">
    <name type="scientific">Allomyces macrogynus (strain ATCC 38327)</name>
    <name type="common">Allomyces javanicus var. macrogynus</name>
    <dbReference type="NCBI Taxonomy" id="578462"/>
    <lineage>
        <taxon>Eukaryota</taxon>
        <taxon>Fungi</taxon>
        <taxon>Fungi incertae sedis</taxon>
        <taxon>Blastocladiomycota</taxon>
        <taxon>Blastocladiomycetes</taxon>
        <taxon>Blastocladiales</taxon>
        <taxon>Blastocladiaceae</taxon>
        <taxon>Allomyces</taxon>
    </lineage>
</organism>
<dbReference type="GO" id="GO:0050614">
    <property type="term" value="F:Delta24-sterol reductase activity"/>
    <property type="evidence" value="ECO:0007669"/>
    <property type="project" value="UniProtKB-EC"/>
</dbReference>
<evidence type="ECO:0000256" key="8">
    <source>
        <dbReference type="SAM" id="Phobius"/>
    </source>
</evidence>
<keyword evidence="11" id="KW-1185">Reference proteome</keyword>
<evidence type="ECO:0000313" key="10">
    <source>
        <dbReference type="EMBL" id="KNE58235.1"/>
    </source>
</evidence>
<evidence type="ECO:0000256" key="6">
    <source>
        <dbReference type="ARBA" id="ARBA00023136"/>
    </source>
</evidence>
<feature type="region of interest" description="Disordered" evidence="7">
    <location>
        <begin position="1"/>
        <end position="55"/>
    </location>
</feature>
<dbReference type="InterPro" id="IPR016166">
    <property type="entry name" value="FAD-bd_PCMH"/>
</dbReference>
<feature type="compositionally biased region" description="Low complexity" evidence="7">
    <location>
        <begin position="27"/>
        <end position="53"/>
    </location>
</feature>
<dbReference type="AlphaFoldDB" id="A0A0L0S729"/>
<name>A0A0L0S729_ALLM3</name>
<dbReference type="GO" id="GO:0016020">
    <property type="term" value="C:membrane"/>
    <property type="evidence" value="ECO:0007669"/>
    <property type="project" value="UniProtKB-SubCell"/>
</dbReference>
<keyword evidence="3 8" id="KW-0812">Transmembrane</keyword>
<dbReference type="EMBL" id="GG745332">
    <property type="protein sequence ID" value="KNE58235.1"/>
    <property type="molecule type" value="Genomic_DNA"/>
</dbReference>
<dbReference type="InterPro" id="IPR040165">
    <property type="entry name" value="Diminuto-like"/>
</dbReference>
<dbReference type="EC" id="1.3.1.72" evidence="2"/>
<evidence type="ECO:0000256" key="4">
    <source>
        <dbReference type="ARBA" id="ARBA00022989"/>
    </source>
</evidence>
<dbReference type="STRING" id="578462.A0A0L0S729"/>
<sequence length="653" mass="72759">MARNNAAHRANGGSSSTTMPNGLPDPTAASSSSTTNANARSRRTTATTKSSNAGTHVRPALFSPAGLALLAVQTFFALATPIFGLAVLVVSKGGNVIKSLTAHPTAGPLINPALDLLADFVTYHRGIFATVFVAPASVAWDAVEALRDWMYDLQMPPVGDVSVRREIHAARVVQVQRQIRELVAGGATRLCTARPGFLAMSMKAGTYKKHWGGVEVHALRDIVEIDTVRQIVRVEPGCNMGRLSRELIKKGWTLEVLPELDDLTVGGLINGFGIETSSHKYGLFQHTCTAFEVVLPSGDVVFCDKDNNVDLFATIPWSHGTIGFLTAADIKIVRAKPYVRMEYHPCRTQAECVRVFEEASRDNGNDFVEELMYTKDTGVVMVGKMVDAVPRGGTVNVLSRWYKPWFFTHVASFLNRPAGTPNAVEYLPLRDYYHRHTRSIFWEIQDIVPFGNTWWYRYFVAWVGTPKISILKMTTTGKLKVLWETMHVAQDLLVPISTLKESLDLFHDELTVYPLWLCPMRMLSPPENLLANRGERPAVAVLDRTHPQHAFHPVTTPAGSLTPPHPAEQLFVDCGAYGVPKSPKFHFERSLEVVEEFVRKVQGYQALYADTMLTRAQFREMFDHRLYDKVRDRFQVGSLLPEIWDKVNKGARS</sequence>
<dbReference type="PANTHER" id="PTHR10801">
    <property type="entry name" value="24-DEHYDROCHOLESTEROL REDUCTASE"/>
    <property type="match status" value="1"/>
</dbReference>
<protein>
    <recommendedName>
        <fullName evidence="2">Delta(24)-sterol reductase</fullName>
        <ecNumber evidence="2">1.3.1.72</ecNumber>
    </recommendedName>
</protein>
<dbReference type="SUPFAM" id="SSF56176">
    <property type="entry name" value="FAD-binding/transporter-associated domain-like"/>
    <property type="match status" value="1"/>
</dbReference>
<reference evidence="11" key="2">
    <citation type="submission" date="2009-11" db="EMBL/GenBank/DDBJ databases">
        <title>The Genome Sequence of Allomyces macrogynus strain ATCC 38327.</title>
        <authorList>
            <consortium name="The Broad Institute Genome Sequencing Platform"/>
            <person name="Russ C."/>
            <person name="Cuomo C."/>
            <person name="Shea T."/>
            <person name="Young S.K."/>
            <person name="Zeng Q."/>
            <person name="Koehrsen M."/>
            <person name="Haas B."/>
            <person name="Borodovsky M."/>
            <person name="Guigo R."/>
            <person name="Alvarado L."/>
            <person name="Berlin A."/>
            <person name="Borenstein D."/>
            <person name="Chen Z."/>
            <person name="Engels R."/>
            <person name="Freedman E."/>
            <person name="Gellesch M."/>
            <person name="Goldberg J."/>
            <person name="Griggs A."/>
            <person name="Gujja S."/>
            <person name="Heiman D."/>
            <person name="Hepburn T."/>
            <person name="Howarth C."/>
            <person name="Jen D."/>
            <person name="Larson L."/>
            <person name="Lewis B."/>
            <person name="Mehta T."/>
            <person name="Park D."/>
            <person name="Pearson M."/>
            <person name="Roberts A."/>
            <person name="Saif S."/>
            <person name="Shenoy N."/>
            <person name="Sisk P."/>
            <person name="Stolte C."/>
            <person name="Sykes S."/>
            <person name="Walk T."/>
            <person name="White J."/>
            <person name="Yandava C."/>
            <person name="Burger G."/>
            <person name="Gray M.W."/>
            <person name="Holland P.W.H."/>
            <person name="King N."/>
            <person name="Lang F.B.F."/>
            <person name="Roger A.J."/>
            <person name="Ruiz-Trillo I."/>
            <person name="Lander E."/>
            <person name="Nusbaum C."/>
        </authorList>
    </citation>
    <scope>NUCLEOTIDE SEQUENCE [LARGE SCALE GENOMIC DNA]</scope>
    <source>
        <strain evidence="11">ATCC 38327</strain>
    </source>
</reference>
<dbReference type="Proteomes" id="UP000054350">
    <property type="component" value="Unassembled WGS sequence"/>
</dbReference>
<comment type="subcellular location">
    <subcellularLocation>
        <location evidence="1">Membrane</location>
        <topology evidence="1">Single-pass membrane protein</topology>
    </subcellularLocation>
</comment>
<keyword evidence="6 8" id="KW-0472">Membrane</keyword>
<evidence type="ECO:0000259" key="9">
    <source>
        <dbReference type="PROSITE" id="PS51387"/>
    </source>
</evidence>
<feature type="transmembrane region" description="Helical" evidence="8">
    <location>
        <begin position="67"/>
        <end position="90"/>
    </location>
</feature>
<dbReference type="eggNOG" id="KOG1262">
    <property type="taxonomic scope" value="Eukaryota"/>
</dbReference>